<accession>A0A9P6W6J2</accession>
<dbReference type="OrthoDB" id="4063397at2759"/>
<sequence length="277" mass="31261">MDTTRSENIPGIDLPTFRQLVMAQQDKRSTRLENKFIERMEDSLIKWKPSVSSHRGTMMAIDGIHPYQLLDDSKNLTNNQSVKSRTDMIHFTALHKVENTSNRSKTSVIQNFINWIYNSDDVTVNENSNILNGIGYTSDDNESFEQDGFSFILPTANASNLTATPILFPRVARLKHVQGSLDHSRQQSMRKPLDGTERALYELYYNNPIPVDYLDATVNSNNNVSLVGANRAACNRAQNNTESQENHTEQNCLVCDNLGIIFPCLQLDTVSNLTNST</sequence>
<keyword evidence="2" id="KW-1185">Reference proteome</keyword>
<comment type="caution">
    <text evidence="1">The sequence shown here is derived from an EMBL/GenBank/DDBJ whole genome shotgun (WGS) entry which is preliminary data.</text>
</comment>
<organism evidence="1 2">
    <name type="scientific">Maudiozyma exigua</name>
    <name type="common">Yeast</name>
    <name type="synonym">Kazachstania exigua</name>
    <dbReference type="NCBI Taxonomy" id="34358"/>
    <lineage>
        <taxon>Eukaryota</taxon>
        <taxon>Fungi</taxon>
        <taxon>Dikarya</taxon>
        <taxon>Ascomycota</taxon>
        <taxon>Saccharomycotina</taxon>
        <taxon>Saccharomycetes</taxon>
        <taxon>Saccharomycetales</taxon>
        <taxon>Saccharomycetaceae</taxon>
        <taxon>Maudiozyma</taxon>
    </lineage>
</organism>
<protein>
    <submittedName>
        <fullName evidence="1">Uncharacterized protein</fullName>
    </submittedName>
</protein>
<proteinExistence type="predicted"/>
<reference evidence="1 2" key="1">
    <citation type="submission" date="2020-11" db="EMBL/GenBank/DDBJ databases">
        <title>Kefir isolates.</title>
        <authorList>
            <person name="Marcisauskas S."/>
            <person name="Kim Y."/>
            <person name="Blasche S."/>
        </authorList>
    </citation>
    <scope>NUCLEOTIDE SEQUENCE [LARGE SCALE GENOMIC DNA]</scope>
    <source>
        <strain evidence="1 2">OG2</strain>
    </source>
</reference>
<evidence type="ECO:0000313" key="1">
    <source>
        <dbReference type="EMBL" id="KAG0664102.1"/>
    </source>
</evidence>
<dbReference type="Proteomes" id="UP000750334">
    <property type="component" value="Unassembled WGS sequence"/>
</dbReference>
<dbReference type="AlphaFoldDB" id="A0A9P6W6J2"/>
<dbReference type="EMBL" id="PUHR01000124">
    <property type="protein sequence ID" value="KAG0664102.1"/>
    <property type="molecule type" value="Genomic_DNA"/>
</dbReference>
<name>A0A9P6W6J2_MAUEX</name>
<evidence type="ECO:0000313" key="2">
    <source>
        <dbReference type="Proteomes" id="UP000750334"/>
    </source>
</evidence>
<gene>
    <name evidence="1" type="ORF">C6P45_000682</name>
</gene>